<feature type="compositionally biased region" description="Basic residues" evidence="1">
    <location>
        <begin position="227"/>
        <end position="250"/>
    </location>
</feature>
<organism evidence="2 3">
    <name type="scientific">Steinernema carpocapsae</name>
    <name type="common">Entomopathogenic nematode</name>
    <dbReference type="NCBI Taxonomy" id="34508"/>
    <lineage>
        <taxon>Eukaryota</taxon>
        <taxon>Metazoa</taxon>
        <taxon>Ecdysozoa</taxon>
        <taxon>Nematoda</taxon>
        <taxon>Chromadorea</taxon>
        <taxon>Rhabditida</taxon>
        <taxon>Tylenchina</taxon>
        <taxon>Panagrolaimomorpha</taxon>
        <taxon>Strongyloidoidea</taxon>
        <taxon>Steinernematidae</taxon>
        <taxon>Steinernema</taxon>
    </lineage>
</organism>
<keyword evidence="3" id="KW-1185">Reference proteome</keyword>
<accession>A0A4U5MJM8</accession>
<evidence type="ECO:0000313" key="2">
    <source>
        <dbReference type="EMBL" id="TKR69584.1"/>
    </source>
</evidence>
<evidence type="ECO:0000313" key="3">
    <source>
        <dbReference type="Proteomes" id="UP000298663"/>
    </source>
</evidence>
<sequence>MVVLSSSVKELHLNRTYEDYINKLKRTLETIAVEGPIIVIYIIVEAPAFDELVQESDDLQHCFLLPGKGKVTDFIVDEAGPNGFVDVPEDDVVHHADLVDKDHARGQLARDAVFESSEVLLLLSTVLLQELFKVDVRVRRSIESDIEEGLVVLLEEFFGQRRLAVDDQVREDDQLRETDGNGSPSGREKWTSSTCPKPAEFEKGTQDPPNIYSIMKSAKKAGSPVRHLTRPRKRRATQRTLSRRRNRGSHKASEAQTTHAGKLRSEANGRISSKLQRRSPARPLRPQRHQEAAPRHRAAR</sequence>
<dbReference type="Proteomes" id="UP000298663">
    <property type="component" value="Unassembled WGS sequence"/>
</dbReference>
<comment type="caution">
    <text evidence="2">The sequence shown here is derived from an EMBL/GenBank/DDBJ whole genome shotgun (WGS) entry which is preliminary data.</text>
</comment>
<protein>
    <submittedName>
        <fullName evidence="2">Uncharacterized protein</fullName>
    </submittedName>
</protein>
<proteinExistence type="predicted"/>
<dbReference type="EMBL" id="AZBU02000007">
    <property type="protein sequence ID" value="TKR69584.1"/>
    <property type="molecule type" value="Genomic_DNA"/>
</dbReference>
<feature type="compositionally biased region" description="Basic and acidic residues" evidence="1">
    <location>
        <begin position="169"/>
        <end position="179"/>
    </location>
</feature>
<reference evidence="2 3" key="1">
    <citation type="journal article" date="2015" name="Genome Biol.">
        <title>Comparative genomics of Steinernema reveals deeply conserved gene regulatory networks.</title>
        <authorList>
            <person name="Dillman A.R."/>
            <person name="Macchietto M."/>
            <person name="Porter C.F."/>
            <person name="Rogers A."/>
            <person name="Williams B."/>
            <person name="Antoshechkin I."/>
            <person name="Lee M.M."/>
            <person name="Goodwin Z."/>
            <person name="Lu X."/>
            <person name="Lewis E.E."/>
            <person name="Goodrich-Blair H."/>
            <person name="Stock S.P."/>
            <person name="Adams B.J."/>
            <person name="Sternberg P.W."/>
            <person name="Mortazavi A."/>
        </authorList>
    </citation>
    <scope>NUCLEOTIDE SEQUENCE [LARGE SCALE GENOMIC DNA]</scope>
    <source>
        <strain evidence="2 3">ALL</strain>
    </source>
</reference>
<feature type="region of interest" description="Disordered" evidence="1">
    <location>
        <begin position="169"/>
        <end position="300"/>
    </location>
</feature>
<evidence type="ECO:0000256" key="1">
    <source>
        <dbReference type="SAM" id="MobiDB-lite"/>
    </source>
</evidence>
<name>A0A4U5MJM8_STECR</name>
<reference evidence="2 3" key="2">
    <citation type="journal article" date="2019" name="G3 (Bethesda)">
        <title>Hybrid Assembly of the Genome of the Entomopathogenic Nematode Steinernema carpocapsae Identifies the X-Chromosome.</title>
        <authorList>
            <person name="Serra L."/>
            <person name="Macchietto M."/>
            <person name="Macias-Munoz A."/>
            <person name="McGill C.J."/>
            <person name="Rodriguez I.M."/>
            <person name="Rodriguez B."/>
            <person name="Murad R."/>
            <person name="Mortazavi A."/>
        </authorList>
    </citation>
    <scope>NUCLEOTIDE SEQUENCE [LARGE SCALE GENOMIC DNA]</scope>
    <source>
        <strain evidence="2 3">ALL</strain>
    </source>
</reference>
<dbReference type="AlphaFoldDB" id="A0A4U5MJM8"/>
<gene>
    <name evidence="2" type="ORF">L596_021724</name>
</gene>